<feature type="transmembrane region" description="Helical" evidence="7">
    <location>
        <begin position="320"/>
        <end position="341"/>
    </location>
</feature>
<dbReference type="GO" id="GO:0015677">
    <property type="term" value="P:copper ion import"/>
    <property type="evidence" value="ECO:0007669"/>
    <property type="project" value="TreeGrafter"/>
</dbReference>
<gene>
    <name evidence="10" type="ORF">MAPG_01268</name>
</gene>
<comment type="subcellular location">
    <subcellularLocation>
        <location evidence="1">Membrane</location>
        <topology evidence="1">Multi-pass membrane protein</topology>
    </subcellularLocation>
</comment>
<feature type="domain" description="Ferric oxidoreductase" evidence="9">
    <location>
        <begin position="282"/>
        <end position="401"/>
    </location>
</feature>
<evidence type="ECO:0000256" key="2">
    <source>
        <dbReference type="ARBA" id="ARBA00022448"/>
    </source>
</evidence>
<dbReference type="EMBL" id="GL876966">
    <property type="protein sequence ID" value="KLU82192.1"/>
    <property type="molecule type" value="Genomic_DNA"/>
</dbReference>
<keyword evidence="5" id="KW-0406">Ion transport</keyword>
<dbReference type="GO" id="GO:0005886">
    <property type="term" value="C:plasma membrane"/>
    <property type="evidence" value="ECO:0007669"/>
    <property type="project" value="TreeGrafter"/>
</dbReference>
<name>A0A0H2TFC1_MAGP6</name>
<dbReference type="OrthoDB" id="167398at2759"/>
<evidence type="ECO:0000256" key="1">
    <source>
        <dbReference type="ARBA" id="ARBA00004141"/>
    </source>
</evidence>
<dbReference type="InterPro" id="IPR013130">
    <property type="entry name" value="Fe3_Rdtase_TM_dom"/>
</dbReference>
<feature type="signal peptide" evidence="8">
    <location>
        <begin position="1"/>
        <end position="22"/>
    </location>
</feature>
<feature type="transmembrane region" description="Helical" evidence="7">
    <location>
        <begin position="180"/>
        <end position="200"/>
    </location>
</feature>
<organism evidence="10">
    <name type="scientific">Magnaporthiopsis poae (strain ATCC 64411 / 73-15)</name>
    <name type="common">Kentucky bluegrass fungus</name>
    <name type="synonym">Magnaporthe poae</name>
    <dbReference type="NCBI Taxonomy" id="644358"/>
    <lineage>
        <taxon>Eukaryota</taxon>
        <taxon>Fungi</taxon>
        <taxon>Dikarya</taxon>
        <taxon>Ascomycota</taxon>
        <taxon>Pezizomycotina</taxon>
        <taxon>Sordariomycetes</taxon>
        <taxon>Sordariomycetidae</taxon>
        <taxon>Magnaporthales</taxon>
        <taxon>Magnaporthaceae</taxon>
        <taxon>Magnaporthiopsis</taxon>
    </lineage>
</organism>
<dbReference type="GO" id="GO:0006826">
    <property type="term" value="P:iron ion transport"/>
    <property type="evidence" value="ECO:0007669"/>
    <property type="project" value="TreeGrafter"/>
</dbReference>
<feature type="transmembrane region" description="Helical" evidence="7">
    <location>
        <begin position="385"/>
        <end position="407"/>
    </location>
</feature>
<keyword evidence="8" id="KW-0732">Signal</keyword>
<reference evidence="10" key="1">
    <citation type="submission" date="2010-05" db="EMBL/GenBank/DDBJ databases">
        <title>The Genome Sequence of Magnaporthe poae strain ATCC 64411.</title>
        <authorList>
            <consortium name="The Broad Institute Genome Sequencing Platform"/>
            <consortium name="Broad Institute Genome Sequencing Center for Infectious Disease"/>
            <person name="Ma L.-J."/>
            <person name="Dead R."/>
            <person name="Young S."/>
            <person name="Zeng Q."/>
            <person name="Koehrsen M."/>
            <person name="Alvarado L."/>
            <person name="Berlin A."/>
            <person name="Chapman S.B."/>
            <person name="Chen Z."/>
            <person name="Freedman E."/>
            <person name="Gellesch M."/>
            <person name="Goldberg J."/>
            <person name="Griggs A."/>
            <person name="Gujja S."/>
            <person name="Heilman E.R."/>
            <person name="Heiman D."/>
            <person name="Hepburn T."/>
            <person name="Howarth C."/>
            <person name="Jen D."/>
            <person name="Larson L."/>
            <person name="Mehta T."/>
            <person name="Neiman D."/>
            <person name="Pearson M."/>
            <person name="Roberts A."/>
            <person name="Saif S."/>
            <person name="Shea T."/>
            <person name="Shenoy N."/>
            <person name="Sisk P."/>
            <person name="Stolte C."/>
            <person name="Sykes S."/>
            <person name="Walk T."/>
            <person name="White J."/>
            <person name="Yandava C."/>
            <person name="Haas B."/>
            <person name="Nusbaum C."/>
            <person name="Birren B."/>
        </authorList>
    </citation>
    <scope>NUCLEOTIDE SEQUENCE</scope>
    <source>
        <strain evidence="10">ATCC 64411</strain>
    </source>
</reference>
<evidence type="ECO:0000256" key="3">
    <source>
        <dbReference type="ARBA" id="ARBA00022692"/>
    </source>
</evidence>
<dbReference type="GO" id="GO:0000293">
    <property type="term" value="F:ferric-chelate reductase activity"/>
    <property type="evidence" value="ECO:0007669"/>
    <property type="project" value="TreeGrafter"/>
</dbReference>
<evidence type="ECO:0000256" key="8">
    <source>
        <dbReference type="SAM" id="SignalP"/>
    </source>
</evidence>
<evidence type="ECO:0000256" key="5">
    <source>
        <dbReference type="ARBA" id="ARBA00023065"/>
    </source>
</evidence>
<protein>
    <recommendedName>
        <fullName evidence="9">Ferric oxidoreductase domain-containing protein</fullName>
    </recommendedName>
</protein>
<dbReference type="InterPro" id="IPR051410">
    <property type="entry name" value="Ferric/Cupric_Reductase"/>
</dbReference>
<dbReference type="PANTHER" id="PTHR32361">
    <property type="entry name" value="FERRIC/CUPRIC REDUCTASE TRANSMEMBRANE COMPONENT"/>
    <property type="match status" value="1"/>
</dbReference>
<dbReference type="Pfam" id="PF01794">
    <property type="entry name" value="Ferric_reduct"/>
    <property type="match status" value="1"/>
</dbReference>
<evidence type="ECO:0000256" key="6">
    <source>
        <dbReference type="ARBA" id="ARBA00023136"/>
    </source>
</evidence>
<evidence type="ECO:0000313" key="10">
    <source>
        <dbReference type="EMBL" id="KLU82192.1"/>
    </source>
</evidence>
<feature type="non-terminal residue" evidence="10">
    <location>
        <position position="496"/>
    </location>
</feature>
<feature type="transmembrane region" description="Helical" evidence="7">
    <location>
        <begin position="242"/>
        <end position="267"/>
    </location>
</feature>
<evidence type="ECO:0000259" key="9">
    <source>
        <dbReference type="Pfam" id="PF01794"/>
    </source>
</evidence>
<dbReference type="VEuPathDB" id="FungiDB:MAPG_01268"/>
<sequence>MRLSHKPLLPLAAAFFATGAAAEGSGRPGHGLIGYGTEMYNPPCAYTCGSMAVRFKLDCGGTARHGGWPSPECLAANDPYLQTAAWCIHTHCRHGDDAVEASDLDWFWETELIGHAVDQPSPKYSYGEAVERVKARGPPTAIAPHGEYLNATSLVDEVKYLAAYNGNRYYEVSETITSGYAIFLFVICATIPMVLSWIPLLPGGLQSRVYGWLIDPPVLGSRHAAPALLGLAIVPTRGQALFLAYVWIVNVVLCSAGYVIVMPHGWYSSVREQVLTYVANRTGHLSLANLALAVLLSSRNSPLLWLTGWTPATFLLLHRWVAVIAMLQAVVHSVLYLVVFLERGKGVYAFAMTQSYWLWGIAATVLLVAMVPLSILPLRRRFYEAFLASHVVLAALALVACLCHIYYEYQWQWGYEIWVWIAFAFWGLERFVARPWRVLRSGGLKKAFVTVVDDDYLRLDIPGCRRVSDGGGHAYLYFPTLTWRVWENHPFSVAAV</sequence>
<proteinExistence type="predicted"/>
<keyword evidence="4 7" id="KW-1133">Transmembrane helix</keyword>
<accession>A0A0H2TFC1</accession>
<feature type="transmembrane region" description="Helical" evidence="7">
    <location>
        <begin position="413"/>
        <end position="432"/>
    </location>
</feature>
<keyword evidence="3 7" id="KW-0812">Transmembrane</keyword>
<dbReference type="PANTHER" id="PTHR32361:SF9">
    <property type="entry name" value="FERRIC REDUCTASE TRANSMEMBRANE COMPONENT 3-RELATED"/>
    <property type="match status" value="1"/>
</dbReference>
<keyword evidence="6 7" id="KW-0472">Membrane</keyword>
<feature type="chain" id="PRO_5005202312" description="Ferric oxidoreductase domain-containing protein" evidence="8">
    <location>
        <begin position="23"/>
        <end position="496"/>
    </location>
</feature>
<evidence type="ECO:0000256" key="7">
    <source>
        <dbReference type="SAM" id="Phobius"/>
    </source>
</evidence>
<reference evidence="10" key="2">
    <citation type="submission" date="2011-03" db="EMBL/GenBank/DDBJ databases">
        <title>Annotation of Magnaporthe poae ATCC 64411.</title>
        <authorList>
            <person name="Ma L.-J."/>
            <person name="Dead R."/>
            <person name="Young S.K."/>
            <person name="Zeng Q."/>
            <person name="Gargeya S."/>
            <person name="Fitzgerald M."/>
            <person name="Haas B."/>
            <person name="Abouelleil A."/>
            <person name="Alvarado L."/>
            <person name="Arachchi H.M."/>
            <person name="Berlin A."/>
            <person name="Brown A."/>
            <person name="Chapman S.B."/>
            <person name="Chen Z."/>
            <person name="Dunbar C."/>
            <person name="Freedman E."/>
            <person name="Gearin G."/>
            <person name="Gellesch M."/>
            <person name="Goldberg J."/>
            <person name="Griggs A."/>
            <person name="Gujja S."/>
            <person name="Heiman D."/>
            <person name="Howarth C."/>
            <person name="Larson L."/>
            <person name="Lui A."/>
            <person name="MacDonald P.J.P."/>
            <person name="Mehta T."/>
            <person name="Montmayeur A."/>
            <person name="Murphy C."/>
            <person name="Neiman D."/>
            <person name="Pearson M."/>
            <person name="Priest M."/>
            <person name="Roberts A."/>
            <person name="Saif S."/>
            <person name="Shea T."/>
            <person name="Shenoy N."/>
            <person name="Sisk P."/>
            <person name="Stolte C."/>
            <person name="Sykes S."/>
            <person name="Yandava C."/>
            <person name="Wortman J."/>
            <person name="Nusbaum C."/>
            <person name="Birren B."/>
        </authorList>
    </citation>
    <scope>NUCLEOTIDE SEQUENCE</scope>
    <source>
        <strain evidence="10">ATCC 64411</strain>
    </source>
</reference>
<dbReference type="GO" id="GO:0006879">
    <property type="term" value="P:intracellular iron ion homeostasis"/>
    <property type="evidence" value="ECO:0007669"/>
    <property type="project" value="TreeGrafter"/>
</dbReference>
<evidence type="ECO:0000256" key="4">
    <source>
        <dbReference type="ARBA" id="ARBA00022989"/>
    </source>
</evidence>
<feature type="transmembrane region" description="Helical" evidence="7">
    <location>
        <begin position="356"/>
        <end position="378"/>
    </location>
</feature>
<dbReference type="AlphaFoldDB" id="A0A0H2TFC1"/>
<keyword evidence="2" id="KW-0813">Transport</keyword>